<name>A0AAV4B6S3_9GAST</name>
<keyword evidence="3" id="KW-1185">Reference proteome</keyword>
<accession>A0AAV4B6S3</accession>
<organism evidence="2 3">
    <name type="scientific">Plakobranchus ocellatus</name>
    <dbReference type="NCBI Taxonomy" id="259542"/>
    <lineage>
        <taxon>Eukaryota</taxon>
        <taxon>Metazoa</taxon>
        <taxon>Spiralia</taxon>
        <taxon>Lophotrochozoa</taxon>
        <taxon>Mollusca</taxon>
        <taxon>Gastropoda</taxon>
        <taxon>Heterobranchia</taxon>
        <taxon>Euthyneura</taxon>
        <taxon>Panpulmonata</taxon>
        <taxon>Sacoglossa</taxon>
        <taxon>Placobranchoidea</taxon>
        <taxon>Plakobranchidae</taxon>
        <taxon>Plakobranchus</taxon>
    </lineage>
</organism>
<gene>
    <name evidence="2" type="ORF">PoB_004132700</name>
</gene>
<dbReference type="Proteomes" id="UP000735302">
    <property type="component" value="Unassembled WGS sequence"/>
</dbReference>
<reference evidence="2 3" key="1">
    <citation type="journal article" date="2021" name="Elife">
        <title>Chloroplast acquisition without the gene transfer in kleptoplastic sea slugs, Plakobranchus ocellatus.</title>
        <authorList>
            <person name="Maeda T."/>
            <person name="Takahashi S."/>
            <person name="Yoshida T."/>
            <person name="Shimamura S."/>
            <person name="Takaki Y."/>
            <person name="Nagai Y."/>
            <person name="Toyoda A."/>
            <person name="Suzuki Y."/>
            <person name="Arimoto A."/>
            <person name="Ishii H."/>
            <person name="Satoh N."/>
            <person name="Nishiyama T."/>
            <person name="Hasebe M."/>
            <person name="Maruyama T."/>
            <person name="Minagawa J."/>
            <person name="Obokata J."/>
            <person name="Shigenobu S."/>
        </authorList>
    </citation>
    <scope>NUCLEOTIDE SEQUENCE [LARGE SCALE GENOMIC DNA]</scope>
</reference>
<proteinExistence type="predicted"/>
<evidence type="ECO:0000313" key="2">
    <source>
        <dbReference type="EMBL" id="GFO14822.1"/>
    </source>
</evidence>
<evidence type="ECO:0000256" key="1">
    <source>
        <dbReference type="SAM" id="MobiDB-lite"/>
    </source>
</evidence>
<protein>
    <submittedName>
        <fullName evidence="2">Uncharacterized protein</fullName>
    </submittedName>
</protein>
<feature type="region of interest" description="Disordered" evidence="1">
    <location>
        <begin position="93"/>
        <end position="137"/>
    </location>
</feature>
<dbReference type="EMBL" id="BLXT01004580">
    <property type="protein sequence ID" value="GFO14822.1"/>
    <property type="molecule type" value="Genomic_DNA"/>
</dbReference>
<dbReference type="AlphaFoldDB" id="A0AAV4B6S3"/>
<comment type="caution">
    <text evidence="2">The sequence shown here is derived from an EMBL/GenBank/DDBJ whole genome shotgun (WGS) entry which is preliminary data.</text>
</comment>
<evidence type="ECO:0000313" key="3">
    <source>
        <dbReference type="Proteomes" id="UP000735302"/>
    </source>
</evidence>
<sequence>MRSPPSSLVISRLSSLRIDLNSLWILKGDLSATLADPFELNTIGFLNVTSPRRETCSSNSRAHHGAQPREHVERISSAVLGLPLSCTPSRECGTSIGIDPSPVQRKATSRLGSVGQCCPPVSREGNGPRGPKRDIDE</sequence>